<dbReference type="GeneID" id="98050453"/>
<dbReference type="AlphaFoldDB" id="A0A852VVA4"/>
<keyword evidence="2" id="KW-1133">Transmembrane helix</keyword>
<evidence type="ECO:0000313" key="3">
    <source>
        <dbReference type="EMBL" id="NYG00347.1"/>
    </source>
</evidence>
<dbReference type="EMBL" id="JACCCZ010000001">
    <property type="protein sequence ID" value="NYG00347.1"/>
    <property type="molecule type" value="Genomic_DNA"/>
</dbReference>
<keyword evidence="2" id="KW-0812">Transmembrane</keyword>
<evidence type="ECO:0000313" key="4">
    <source>
        <dbReference type="Proteomes" id="UP000549695"/>
    </source>
</evidence>
<reference evidence="3 4" key="1">
    <citation type="submission" date="2020-07" db="EMBL/GenBank/DDBJ databases">
        <title>Sequencing the genomes of 1000 actinobacteria strains.</title>
        <authorList>
            <person name="Klenk H.-P."/>
        </authorList>
    </citation>
    <scope>NUCLEOTIDE SEQUENCE [LARGE SCALE GENOMIC DNA]</scope>
    <source>
        <strain evidence="3 4">DSM 44749</strain>
    </source>
</reference>
<proteinExistence type="predicted"/>
<name>A0A852VVA4_PSEA5</name>
<evidence type="ECO:0000256" key="1">
    <source>
        <dbReference type="SAM" id="MobiDB-lite"/>
    </source>
</evidence>
<protein>
    <submittedName>
        <fullName evidence="3">Type VI protein secretion system component VasF</fullName>
    </submittedName>
</protein>
<feature type="compositionally biased region" description="Basic residues" evidence="1">
    <location>
        <begin position="1"/>
        <end position="15"/>
    </location>
</feature>
<gene>
    <name evidence="3" type="ORF">HDA37_000632</name>
</gene>
<feature type="transmembrane region" description="Helical" evidence="2">
    <location>
        <begin position="30"/>
        <end position="54"/>
    </location>
</feature>
<sequence>MTHPARHHRAQRPRRTAATWPPTRARRDRLVVALALTAAALCVLAVALLAAGAAA</sequence>
<keyword evidence="2" id="KW-0472">Membrane</keyword>
<feature type="region of interest" description="Disordered" evidence="1">
    <location>
        <begin position="1"/>
        <end position="22"/>
    </location>
</feature>
<organism evidence="3 4">
    <name type="scientific">Pseudonocardia alni</name>
    <name type="common">Amycolata alni</name>
    <dbReference type="NCBI Taxonomy" id="33907"/>
    <lineage>
        <taxon>Bacteria</taxon>
        <taxon>Bacillati</taxon>
        <taxon>Actinomycetota</taxon>
        <taxon>Actinomycetes</taxon>
        <taxon>Pseudonocardiales</taxon>
        <taxon>Pseudonocardiaceae</taxon>
        <taxon>Pseudonocardia</taxon>
    </lineage>
</organism>
<dbReference type="Proteomes" id="UP000549695">
    <property type="component" value="Unassembled WGS sequence"/>
</dbReference>
<accession>A0A852VVA4</accession>
<evidence type="ECO:0000256" key="2">
    <source>
        <dbReference type="SAM" id="Phobius"/>
    </source>
</evidence>
<dbReference type="RefSeq" id="WP_179760183.1">
    <property type="nucleotide sequence ID" value="NZ_BAAAJZ010000005.1"/>
</dbReference>
<comment type="caution">
    <text evidence="3">The sequence shown here is derived from an EMBL/GenBank/DDBJ whole genome shotgun (WGS) entry which is preliminary data.</text>
</comment>
<keyword evidence="4" id="KW-1185">Reference proteome</keyword>